<dbReference type="AlphaFoldDB" id="A0ABD1K1X6"/>
<comment type="caution">
    <text evidence="3">The sequence shown here is derived from an EMBL/GenBank/DDBJ whole genome shotgun (WGS) entry which is preliminary data.</text>
</comment>
<evidence type="ECO:0000259" key="2">
    <source>
        <dbReference type="Pfam" id="PF05699"/>
    </source>
</evidence>
<dbReference type="Pfam" id="PF05699">
    <property type="entry name" value="Dimer_Tnp_hAT"/>
    <property type="match status" value="1"/>
</dbReference>
<feature type="region of interest" description="Disordered" evidence="1">
    <location>
        <begin position="195"/>
        <end position="324"/>
    </location>
</feature>
<reference evidence="3 4" key="1">
    <citation type="submission" date="2024-09" db="EMBL/GenBank/DDBJ databases">
        <title>A chromosome-level genome assembly of Gray's grenadier anchovy, Coilia grayii.</title>
        <authorList>
            <person name="Fu Z."/>
        </authorList>
    </citation>
    <scope>NUCLEOTIDE SEQUENCE [LARGE SCALE GENOMIC DNA]</scope>
    <source>
        <strain evidence="3">G4</strain>
        <tissue evidence="3">Muscle</tissue>
    </source>
</reference>
<accession>A0ABD1K1X6</accession>
<dbReference type="PANTHER" id="PTHR46481">
    <property type="entry name" value="ZINC FINGER BED DOMAIN-CONTAINING PROTEIN 4"/>
    <property type="match status" value="1"/>
</dbReference>
<keyword evidence="4" id="KW-1185">Reference proteome</keyword>
<feature type="compositionally biased region" description="Polar residues" evidence="1">
    <location>
        <begin position="220"/>
        <end position="235"/>
    </location>
</feature>
<sequence length="324" mass="36408">MSYLEEKYSDPENDELLDMASLMDPRFRTTYITSGKLDIIKERAINELAALSSEEERPAVQQCEQSPPKKTFFKKAAPAAVSQSYQSDKDKIETELISYLLGPEVDPDTDPLDWWKRHEPNFTRLSRLARKYLVIPATSTPSERVFSVEQKCRDRWRSLRDVYVKEKKKEREWGWGLVTPSMEVYGGDGVPGPICRVTITTPTPTPQTTTSTLNQPQPTAPRTSTPQQSQSGNTNTPDPPTQTPTTDQSQPTQPPSSTPLQSSGTSHEGSSRPKPRKRRGDSMSAFERRLIESLQTPDTPQLPPPPPPLQPSLSTTDEDEVFCF</sequence>
<dbReference type="PANTHER" id="PTHR46481:SF9">
    <property type="entry name" value="ZINC FINGER BED DOMAIN-CONTAINING PROTEIN 1-LIKE"/>
    <property type="match status" value="1"/>
</dbReference>
<feature type="compositionally biased region" description="Pro residues" evidence="1">
    <location>
        <begin position="300"/>
        <end position="310"/>
    </location>
</feature>
<dbReference type="InterPro" id="IPR008906">
    <property type="entry name" value="HATC_C_dom"/>
</dbReference>
<dbReference type="SUPFAM" id="SSF53098">
    <property type="entry name" value="Ribonuclease H-like"/>
    <property type="match status" value="1"/>
</dbReference>
<evidence type="ECO:0000313" key="3">
    <source>
        <dbReference type="EMBL" id="KAL2093119.1"/>
    </source>
</evidence>
<dbReference type="InterPro" id="IPR012337">
    <property type="entry name" value="RNaseH-like_sf"/>
</dbReference>
<organism evidence="3 4">
    <name type="scientific">Coilia grayii</name>
    <name type="common">Gray's grenadier anchovy</name>
    <dbReference type="NCBI Taxonomy" id="363190"/>
    <lineage>
        <taxon>Eukaryota</taxon>
        <taxon>Metazoa</taxon>
        <taxon>Chordata</taxon>
        <taxon>Craniata</taxon>
        <taxon>Vertebrata</taxon>
        <taxon>Euteleostomi</taxon>
        <taxon>Actinopterygii</taxon>
        <taxon>Neopterygii</taxon>
        <taxon>Teleostei</taxon>
        <taxon>Clupei</taxon>
        <taxon>Clupeiformes</taxon>
        <taxon>Clupeoidei</taxon>
        <taxon>Engraulidae</taxon>
        <taxon>Coilinae</taxon>
        <taxon>Coilia</taxon>
    </lineage>
</organism>
<evidence type="ECO:0000313" key="4">
    <source>
        <dbReference type="Proteomes" id="UP001591681"/>
    </source>
</evidence>
<evidence type="ECO:0000256" key="1">
    <source>
        <dbReference type="SAM" id="MobiDB-lite"/>
    </source>
</evidence>
<proteinExistence type="predicted"/>
<feature type="domain" description="HAT C-terminal dimerisation" evidence="2">
    <location>
        <begin position="95"/>
        <end position="156"/>
    </location>
</feature>
<dbReference type="InterPro" id="IPR052035">
    <property type="entry name" value="ZnF_BED_domain_contain"/>
</dbReference>
<protein>
    <recommendedName>
        <fullName evidence="2">HAT C-terminal dimerisation domain-containing protein</fullName>
    </recommendedName>
</protein>
<dbReference type="EMBL" id="JBHFQA010000009">
    <property type="protein sequence ID" value="KAL2093119.1"/>
    <property type="molecule type" value="Genomic_DNA"/>
</dbReference>
<name>A0ABD1K1X6_9TELE</name>
<gene>
    <name evidence="3" type="ORF">ACEWY4_010431</name>
</gene>
<dbReference type="Proteomes" id="UP001591681">
    <property type="component" value="Unassembled WGS sequence"/>
</dbReference>
<feature type="compositionally biased region" description="Low complexity" evidence="1">
    <location>
        <begin position="198"/>
        <end position="217"/>
    </location>
</feature>